<sequence>MPASKDKQKDHGVPSVLFPQGQMFQALQPNFCFTETFFPSMVILLHSVKPFAYLPGTQLNSHTWESTACLNAALCYKHPAHRASGNQKKKTYNLVALTIFSTHRANASIFLKVAFKHTCCYHHVVNEVIGLGGNRGKNWGSMP</sequence>
<keyword evidence="2" id="KW-1185">Reference proteome</keyword>
<dbReference type="EMBL" id="CM037619">
    <property type="protein sequence ID" value="KAH8008087.1"/>
    <property type="molecule type" value="Genomic_DNA"/>
</dbReference>
<accession>A0ACB8FS35</accession>
<evidence type="ECO:0000313" key="2">
    <source>
        <dbReference type="Proteomes" id="UP000827872"/>
    </source>
</evidence>
<organism evidence="1 2">
    <name type="scientific">Sphaerodactylus townsendi</name>
    <dbReference type="NCBI Taxonomy" id="933632"/>
    <lineage>
        <taxon>Eukaryota</taxon>
        <taxon>Metazoa</taxon>
        <taxon>Chordata</taxon>
        <taxon>Craniata</taxon>
        <taxon>Vertebrata</taxon>
        <taxon>Euteleostomi</taxon>
        <taxon>Lepidosauria</taxon>
        <taxon>Squamata</taxon>
        <taxon>Bifurcata</taxon>
        <taxon>Gekkota</taxon>
        <taxon>Sphaerodactylidae</taxon>
        <taxon>Sphaerodactylus</taxon>
    </lineage>
</organism>
<evidence type="ECO:0000313" key="1">
    <source>
        <dbReference type="EMBL" id="KAH8008087.1"/>
    </source>
</evidence>
<reference evidence="1" key="1">
    <citation type="submission" date="2021-08" db="EMBL/GenBank/DDBJ databases">
        <title>The first chromosome-level gecko genome reveals the dynamic sex chromosomes of Neotropical dwarf geckos (Sphaerodactylidae: Sphaerodactylus).</title>
        <authorList>
            <person name="Pinto B.J."/>
            <person name="Keating S.E."/>
            <person name="Gamble T."/>
        </authorList>
    </citation>
    <scope>NUCLEOTIDE SEQUENCE</scope>
    <source>
        <strain evidence="1">TG3544</strain>
    </source>
</reference>
<gene>
    <name evidence="1" type="ORF">K3G42_027808</name>
</gene>
<dbReference type="Proteomes" id="UP000827872">
    <property type="component" value="Linkage Group LG06"/>
</dbReference>
<comment type="caution">
    <text evidence="1">The sequence shown here is derived from an EMBL/GenBank/DDBJ whole genome shotgun (WGS) entry which is preliminary data.</text>
</comment>
<name>A0ACB8FS35_9SAUR</name>
<protein>
    <submittedName>
        <fullName evidence="1">Uncharacterized protein</fullName>
    </submittedName>
</protein>
<proteinExistence type="predicted"/>